<feature type="compositionally biased region" description="Basic and acidic residues" evidence="5">
    <location>
        <begin position="35"/>
        <end position="45"/>
    </location>
</feature>
<name>A0ABD3NZE2_9STRA</name>
<evidence type="ECO:0000313" key="6">
    <source>
        <dbReference type="EMBL" id="KAL3779520.1"/>
    </source>
</evidence>
<feature type="compositionally biased region" description="Basic and acidic residues" evidence="5">
    <location>
        <begin position="66"/>
        <end position="103"/>
    </location>
</feature>
<dbReference type="EMBL" id="JALLPJ020000930">
    <property type="protein sequence ID" value="KAL3779520.1"/>
    <property type="molecule type" value="Genomic_DNA"/>
</dbReference>
<keyword evidence="7" id="KW-1185">Reference proteome</keyword>
<evidence type="ECO:0000256" key="5">
    <source>
        <dbReference type="SAM" id="MobiDB-lite"/>
    </source>
</evidence>
<dbReference type="PANTHER" id="PTHR14577">
    <property type="entry name" value="NUCLEOLAR PROTEIN 12"/>
    <property type="match status" value="1"/>
</dbReference>
<dbReference type="PANTHER" id="PTHR14577:SF0">
    <property type="entry name" value="NUCLEOLAR PROTEIN 12"/>
    <property type="match status" value="1"/>
</dbReference>
<keyword evidence="3" id="KW-0175">Coiled coil</keyword>
<gene>
    <name evidence="6" type="ORF">ACHAWO_007995</name>
</gene>
<dbReference type="AlphaFoldDB" id="A0ABD3NZE2"/>
<evidence type="ECO:0000256" key="2">
    <source>
        <dbReference type="ARBA" id="ARBA00007175"/>
    </source>
</evidence>
<dbReference type="GO" id="GO:0005730">
    <property type="term" value="C:nucleolus"/>
    <property type="evidence" value="ECO:0007669"/>
    <property type="project" value="UniProtKB-SubCell"/>
</dbReference>
<reference evidence="6 7" key="1">
    <citation type="submission" date="2024-10" db="EMBL/GenBank/DDBJ databases">
        <title>Updated reference genomes for cyclostephanoid diatoms.</title>
        <authorList>
            <person name="Roberts W.R."/>
            <person name="Alverson A.J."/>
        </authorList>
    </citation>
    <scope>NUCLEOTIDE SEQUENCE [LARGE SCALE GENOMIC DNA]</scope>
    <source>
        <strain evidence="6 7">AJA010-31</strain>
    </source>
</reference>
<dbReference type="InterPro" id="IPR019186">
    <property type="entry name" value="Nucleolar_protein_12"/>
</dbReference>
<comment type="caution">
    <text evidence="6">The sequence shown here is derived from an EMBL/GenBank/DDBJ whole genome shotgun (WGS) entry which is preliminary data.</text>
</comment>
<evidence type="ECO:0000313" key="7">
    <source>
        <dbReference type="Proteomes" id="UP001530400"/>
    </source>
</evidence>
<feature type="compositionally biased region" description="Basic residues" evidence="5">
    <location>
        <begin position="196"/>
        <end position="211"/>
    </location>
</feature>
<evidence type="ECO:0000256" key="4">
    <source>
        <dbReference type="ARBA" id="ARBA00023242"/>
    </source>
</evidence>
<proteinExistence type="inferred from homology"/>
<keyword evidence="4" id="KW-0539">Nucleus</keyword>
<feature type="compositionally biased region" description="Basic and acidic residues" evidence="5">
    <location>
        <begin position="156"/>
        <end position="175"/>
    </location>
</feature>
<feature type="compositionally biased region" description="Low complexity" evidence="5">
    <location>
        <begin position="212"/>
        <end position="222"/>
    </location>
</feature>
<feature type="compositionally biased region" description="Acidic residues" evidence="5">
    <location>
        <begin position="104"/>
        <end position="114"/>
    </location>
</feature>
<dbReference type="Pfam" id="PF09805">
    <property type="entry name" value="Nop25"/>
    <property type="match status" value="1"/>
</dbReference>
<protein>
    <recommendedName>
        <fullName evidence="8">Nucleolar protein 12</fullName>
    </recommendedName>
</protein>
<feature type="compositionally biased region" description="Polar residues" evidence="5">
    <location>
        <begin position="1"/>
        <end position="11"/>
    </location>
</feature>
<comment type="similarity">
    <text evidence="2">Belongs to the RRP17 family.</text>
</comment>
<evidence type="ECO:0000256" key="3">
    <source>
        <dbReference type="ARBA" id="ARBA00023054"/>
    </source>
</evidence>
<feature type="compositionally biased region" description="Basic and acidic residues" evidence="5">
    <location>
        <begin position="239"/>
        <end position="248"/>
    </location>
</feature>
<feature type="compositionally biased region" description="Basic residues" evidence="5">
    <location>
        <begin position="249"/>
        <end position="258"/>
    </location>
</feature>
<evidence type="ECO:0000256" key="1">
    <source>
        <dbReference type="ARBA" id="ARBA00004604"/>
    </source>
</evidence>
<feature type="compositionally biased region" description="Polar residues" evidence="5">
    <location>
        <begin position="176"/>
        <end position="187"/>
    </location>
</feature>
<organism evidence="6 7">
    <name type="scientific">Cyclotella atomus</name>
    <dbReference type="NCBI Taxonomy" id="382360"/>
    <lineage>
        <taxon>Eukaryota</taxon>
        <taxon>Sar</taxon>
        <taxon>Stramenopiles</taxon>
        <taxon>Ochrophyta</taxon>
        <taxon>Bacillariophyta</taxon>
        <taxon>Coscinodiscophyceae</taxon>
        <taxon>Thalassiosirophycidae</taxon>
        <taxon>Stephanodiscales</taxon>
        <taxon>Stephanodiscaceae</taxon>
        <taxon>Cyclotella</taxon>
    </lineage>
</organism>
<accession>A0ABD3NZE2</accession>
<comment type="subcellular location">
    <subcellularLocation>
        <location evidence="1">Nucleus</location>
        <location evidence="1">Nucleolus</location>
    </subcellularLocation>
</comment>
<feature type="region of interest" description="Disordered" evidence="5">
    <location>
        <begin position="234"/>
        <end position="258"/>
    </location>
</feature>
<feature type="compositionally biased region" description="Basic and acidic residues" evidence="5">
    <location>
        <begin position="115"/>
        <end position="132"/>
    </location>
</feature>
<feature type="region of interest" description="Disordered" evidence="5">
    <location>
        <begin position="1"/>
        <end position="222"/>
    </location>
</feature>
<dbReference type="Proteomes" id="UP001530400">
    <property type="component" value="Unassembled WGS sequence"/>
</dbReference>
<evidence type="ECO:0008006" key="8">
    <source>
        <dbReference type="Google" id="ProtNLM"/>
    </source>
</evidence>
<sequence length="258" mass="28887">MGRNNTNSTKSQKGKGKPNKAKSSSHNNHNRHKKEITFDPNKRVEYLTGFSNRKKERRAFGLAMQKVKDRQAKIEERKDNRQAQLEKVEEIERSKAALRRGGDDGENYASEDEAESKPCHKNEHTFQDEHTQNHFGGLVSVTTTYGILSDDEDSNDDRKRNFFEREKHGKDHVDTAQKQAGNVQSYIAQVKGSMGGKKKSGGKHHAGKKGQHGAATMKGMGGATTLKMAKKTLAKFKARGGEERDGGRGRGKKRKGRR</sequence>